<keyword evidence="3" id="KW-1185">Reference proteome</keyword>
<name>A0ABW2ZHA8_9SPHI</name>
<gene>
    <name evidence="2" type="ORF">ACFQZI_12070</name>
</gene>
<dbReference type="Pfam" id="PF11066">
    <property type="entry name" value="DUF2867"/>
    <property type="match status" value="1"/>
</dbReference>
<evidence type="ECO:0000313" key="2">
    <source>
        <dbReference type="EMBL" id="MFD0765590.1"/>
    </source>
</evidence>
<dbReference type="Proteomes" id="UP001597073">
    <property type="component" value="Unassembled WGS sequence"/>
</dbReference>
<dbReference type="Gene3D" id="3.40.50.720">
    <property type="entry name" value="NAD(P)-binding Rossmann-like Domain"/>
    <property type="match status" value="1"/>
</dbReference>
<accession>A0ABW2ZHA8</accession>
<proteinExistence type="predicted"/>
<dbReference type="EMBL" id="JBHTIA010000008">
    <property type="protein sequence ID" value="MFD0765590.1"/>
    <property type="molecule type" value="Genomic_DNA"/>
</dbReference>
<dbReference type="InterPro" id="IPR036291">
    <property type="entry name" value="NAD(P)-bd_dom_sf"/>
</dbReference>
<dbReference type="Pfam" id="PF13460">
    <property type="entry name" value="NAD_binding_10"/>
    <property type="match status" value="1"/>
</dbReference>
<evidence type="ECO:0000313" key="3">
    <source>
        <dbReference type="Proteomes" id="UP001597073"/>
    </source>
</evidence>
<dbReference type="InterPro" id="IPR021295">
    <property type="entry name" value="DUF2867"/>
</dbReference>
<feature type="domain" description="NAD(P)-binding" evidence="1">
    <location>
        <begin position="7"/>
        <end position="144"/>
    </location>
</feature>
<sequence>MKVLLAGANGYIGARLIPVLLEKGHTVVCLVRDKRRFHEQNNYSDKVTLLTGDLLKEESIQSFPDDIDAAYYLVHSMAQANDFAMLEALSAHNFAQAINKTNCRQIIYLSGITNDNDLSDHLLSRRHVEDVLKEAKAAVTVLRAAIIIGSGSSSFEIIRDLTEKLPIMTVPRWVNTKCQPIAIRDVLAYLEGVLLNDASFNKTFDIGGPDILTFKQMMLTYARVRKLKRYIITIPFLSPKISSYWLYFVTSTSYSLAQSLVDSMKNETIMKDHDIDTVVKRDCLTYEEALKLAFNKIEQNSIVSSWKDALNNGYLTSGFMDQIKVPQNGTLEYKVKQPFKRDSAEVLQNIMAIGGNRGWYYWDWIWSIRGFLDKLFGGVGSRRGRTSSISVSPGDVIDFWRVLLADKINNRLLLYAEMKLPGEAWLEFKIIERHNQAFLSQVATFRPRGLWGRLYWYLMWPFHLFIFKGMAKRITDFKEQKKQI</sequence>
<dbReference type="InterPro" id="IPR051207">
    <property type="entry name" value="ComplexI_NDUFA9_subunit"/>
</dbReference>
<organism evidence="2 3">
    <name type="scientific">Mucilaginibacter lutimaris</name>
    <dbReference type="NCBI Taxonomy" id="931629"/>
    <lineage>
        <taxon>Bacteria</taxon>
        <taxon>Pseudomonadati</taxon>
        <taxon>Bacteroidota</taxon>
        <taxon>Sphingobacteriia</taxon>
        <taxon>Sphingobacteriales</taxon>
        <taxon>Sphingobacteriaceae</taxon>
        <taxon>Mucilaginibacter</taxon>
    </lineage>
</organism>
<dbReference type="SUPFAM" id="SSF51735">
    <property type="entry name" value="NAD(P)-binding Rossmann-fold domains"/>
    <property type="match status" value="1"/>
</dbReference>
<dbReference type="PANTHER" id="PTHR12126">
    <property type="entry name" value="NADH-UBIQUINONE OXIDOREDUCTASE 39 KDA SUBUNIT-RELATED"/>
    <property type="match status" value="1"/>
</dbReference>
<comment type="caution">
    <text evidence="2">The sequence shown here is derived from an EMBL/GenBank/DDBJ whole genome shotgun (WGS) entry which is preliminary data.</text>
</comment>
<dbReference type="InterPro" id="IPR016040">
    <property type="entry name" value="NAD(P)-bd_dom"/>
</dbReference>
<evidence type="ECO:0000259" key="1">
    <source>
        <dbReference type="Pfam" id="PF13460"/>
    </source>
</evidence>
<dbReference type="RefSeq" id="WP_377142810.1">
    <property type="nucleotide sequence ID" value="NZ_JBHTIA010000008.1"/>
</dbReference>
<dbReference type="PANTHER" id="PTHR12126:SF11">
    <property type="entry name" value="NADH DEHYDROGENASE [UBIQUINONE] 1 ALPHA SUBCOMPLEX SUBUNIT 9, MITOCHONDRIAL"/>
    <property type="match status" value="1"/>
</dbReference>
<reference evidence="3" key="1">
    <citation type="journal article" date="2019" name="Int. J. Syst. Evol. Microbiol.">
        <title>The Global Catalogue of Microorganisms (GCM) 10K type strain sequencing project: providing services to taxonomists for standard genome sequencing and annotation.</title>
        <authorList>
            <consortium name="The Broad Institute Genomics Platform"/>
            <consortium name="The Broad Institute Genome Sequencing Center for Infectious Disease"/>
            <person name="Wu L."/>
            <person name="Ma J."/>
        </authorList>
    </citation>
    <scope>NUCLEOTIDE SEQUENCE [LARGE SCALE GENOMIC DNA]</scope>
    <source>
        <strain evidence="3">CCUG 60742</strain>
    </source>
</reference>
<protein>
    <submittedName>
        <fullName evidence="2">SDR family oxidoreductase</fullName>
    </submittedName>
</protein>